<feature type="domain" description="C2H2-type" evidence="14">
    <location>
        <begin position="378"/>
        <end position="405"/>
    </location>
</feature>
<evidence type="ECO:0000256" key="9">
    <source>
        <dbReference type="ARBA" id="ARBA00023163"/>
    </source>
</evidence>
<dbReference type="PROSITE" id="PS00028">
    <property type="entry name" value="ZINC_FINGER_C2H2_1"/>
    <property type="match status" value="11"/>
</dbReference>
<feature type="domain" description="C2H2-type" evidence="14">
    <location>
        <begin position="611"/>
        <end position="634"/>
    </location>
</feature>
<keyword evidence="6" id="KW-0862">Zinc</keyword>
<feature type="domain" description="C2H2-type" evidence="14">
    <location>
        <begin position="644"/>
        <end position="672"/>
    </location>
</feature>
<comment type="subcellular location">
    <subcellularLocation>
        <location evidence="1">Nucleus</location>
    </subcellularLocation>
</comment>
<dbReference type="PROSITE" id="PS50157">
    <property type="entry name" value="ZINC_FINGER_C2H2_2"/>
    <property type="match status" value="11"/>
</dbReference>
<comment type="similarity">
    <text evidence="2">Belongs to the krueppel C2H2-type zinc-finger protein family.</text>
</comment>
<feature type="domain" description="C2H2-type" evidence="14">
    <location>
        <begin position="674"/>
        <end position="698"/>
    </location>
</feature>
<evidence type="ECO:0000256" key="13">
    <source>
        <dbReference type="SAM" id="MobiDB-lite"/>
    </source>
</evidence>
<evidence type="ECO:0000256" key="11">
    <source>
        <dbReference type="PROSITE-ProRule" id="PRU00042"/>
    </source>
</evidence>
<dbReference type="SUPFAM" id="SSF57667">
    <property type="entry name" value="beta-beta-alpha zinc fingers"/>
    <property type="match status" value="6"/>
</dbReference>
<dbReference type="GO" id="GO:0005634">
    <property type="term" value="C:nucleus"/>
    <property type="evidence" value="ECO:0007669"/>
    <property type="project" value="UniProtKB-SubCell"/>
</dbReference>
<name>A0A226F2Z3_FOLCA</name>
<proteinExistence type="inferred from homology"/>
<keyword evidence="5 11" id="KW-0863">Zinc-finger</keyword>
<keyword evidence="4" id="KW-0677">Repeat</keyword>
<dbReference type="FunFam" id="3.30.160.60:FF:000446">
    <property type="entry name" value="Zinc finger protein"/>
    <property type="match status" value="1"/>
</dbReference>
<dbReference type="AlphaFoldDB" id="A0A226F2Z3"/>
<evidence type="ECO:0000256" key="1">
    <source>
        <dbReference type="ARBA" id="ARBA00004123"/>
    </source>
</evidence>
<dbReference type="GO" id="GO:0008270">
    <property type="term" value="F:zinc ion binding"/>
    <property type="evidence" value="ECO:0007669"/>
    <property type="project" value="UniProtKB-KW"/>
</dbReference>
<feature type="domain" description="C2H2-type" evidence="14">
    <location>
        <begin position="582"/>
        <end position="609"/>
    </location>
</feature>
<evidence type="ECO:0000256" key="8">
    <source>
        <dbReference type="ARBA" id="ARBA00023125"/>
    </source>
</evidence>
<dbReference type="OMA" id="CHICAKN"/>
<dbReference type="Gene3D" id="3.30.160.60">
    <property type="entry name" value="Classic Zinc Finger"/>
    <property type="match status" value="7"/>
</dbReference>
<evidence type="ECO:0000256" key="5">
    <source>
        <dbReference type="ARBA" id="ARBA00022771"/>
    </source>
</evidence>
<organism evidence="15 16">
    <name type="scientific">Folsomia candida</name>
    <name type="common">Springtail</name>
    <dbReference type="NCBI Taxonomy" id="158441"/>
    <lineage>
        <taxon>Eukaryota</taxon>
        <taxon>Metazoa</taxon>
        <taxon>Ecdysozoa</taxon>
        <taxon>Arthropoda</taxon>
        <taxon>Hexapoda</taxon>
        <taxon>Collembola</taxon>
        <taxon>Entomobryomorpha</taxon>
        <taxon>Isotomoidea</taxon>
        <taxon>Isotomidae</taxon>
        <taxon>Proisotominae</taxon>
        <taxon>Folsomia</taxon>
    </lineage>
</organism>
<evidence type="ECO:0000313" key="16">
    <source>
        <dbReference type="Proteomes" id="UP000198287"/>
    </source>
</evidence>
<dbReference type="SMART" id="SM00355">
    <property type="entry name" value="ZnF_C2H2"/>
    <property type="match status" value="14"/>
</dbReference>
<dbReference type="PANTHER" id="PTHR24406">
    <property type="entry name" value="TRANSCRIPTIONAL REPRESSOR CTCFL-RELATED"/>
    <property type="match status" value="1"/>
</dbReference>
<keyword evidence="10" id="KW-0539">Nucleus</keyword>
<evidence type="ECO:0000313" key="15">
    <source>
        <dbReference type="EMBL" id="OXA63306.1"/>
    </source>
</evidence>
<comment type="caution">
    <text evidence="15">The sequence shown here is derived from an EMBL/GenBank/DDBJ whole genome shotgun (WGS) entry which is preliminary data.</text>
</comment>
<dbReference type="Proteomes" id="UP000198287">
    <property type="component" value="Unassembled WGS sequence"/>
</dbReference>
<dbReference type="STRING" id="158441.A0A226F2Z3"/>
<feature type="domain" description="C2H2-type" evidence="14">
    <location>
        <begin position="550"/>
        <end position="577"/>
    </location>
</feature>
<dbReference type="Pfam" id="PF13912">
    <property type="entry name" value="zf-C2H2_6"/>
    <property type="match status" value="3"/>
</dbReference>
<keyword evidence="7" id="KW-0805">Transcription regulation</keyword>
<feature type="domain" description="C2H2-type" evidence="14">
    <location>
        <begin position="433"/>
        <end position="460"/>
    </location>
</feature>
<evidence type="ECO:0000256" key="4">
    <source>
        <dbReference type="ARBA" id="ARBA00022737"/>
    </source>
</evidence>
<keyword evidence="3" id="KW-0479">Metal-binding</keyword>
<sequence length="762" mass="87570">MPNSFCLLCLTNVDDGPVPSPAKKLRNSKSNKSRSIKIGTLFELIRPFWPHPIMNKYEEHETCSLCGNCSLATREAEEIRDQISKLETRLREKVDTIKGTILDAEDTKEIGKKDYQDEFDRILAIRGGLMDENKLKDKGVREKVKVEPAQEDFEDNFLDNNDDNNDPPFSPSGDDYYTHDKDSDSDSDYCIKPGPSSPRGWSPKRKKSSANSPSKKQNNADTEFTPSESPVKQETTTCRRSTRSTKPRKFDSLEKFFDDDVRLTKTRAKKRKLSTPSKRYVPKYKKPNPPTDWKCPICARYSLSEEDLNIHQARLKRPCPLCPSTFCSNNDLLDHIKETHDSKRPYRCQLCVKKTTFRHHNALDQHMYMKHETGEKTHTCSQCDKKFSLEYNLERHVKLHKLEKTRPFVCDVCDSRYSSREVLETHEKFHMKLRCNLCDFETFKSFILTKHNRIHTGEKPFKCPHCEESFIDNYYRKTHIFRVHETTPSHQCHICAKNFFAVGQLNAHLKKHERNPDEKPSVPCSTCGKEFKTVLKMQTHRVLMHGDEPYICDECGGSYVSLSALRNHKSRHAKPVTTEKLFKCDLCDASFVTKQGLTGHTQTHTNEVTRHDCPNCGYSYRSKSHLLGHRIRIHNMVYEEETTHKCTTCENGFPSKRLLEWHIRNMHTGDGPKFPCTHCDAAYADSTMLTWHIRGHHGIMVGGLRKHSKTWKVKPKQKKGTIAGLSSHAGGSIGGQPVANNSTESVVVDDAIVWGMDHTFFG</sequence>
<dbReference type="InterPro" id="IPR050888">
    <property type="entry name" value="ZnF_C2H2-type_TF"/>
</dbReference>
<protein>
    <submittedName>
        <fullName evidence="15">Zinc finger protein 33A</fullName>
    </submittedName>
</protein>
<dbReference type="Pfam" id="PF00096">
    <property type="entry name" value="zf-C2H2"/>
    <property type="match status" value="3"/>
</dbReference>
<reference evidence="15 16" key="1">
    <citation type="submission" date="2015-12" db="EMBL/GenBank/DDBJ databases">
        <title>The genome of Folsomia candida.</title>
        <authorList>
            <person name="Faddeeva A."/>
            <person name="Derks M.F."/>
            <person name="Anvar Y."/>
            <person name="Smit S."/>
            <person name="Van Straalen N."/>
            <person name="Roelofs D."/>
        </authorList>
    </citation>
    <scope>NUCLEOTIDE SEQUENCE [LARGE SCALE GENOMIC DNA]</scope>
    <source>
        <strain evidence="15 16">VU population</strain>
        <tissue evidence="15">Whole body</tissue>
    </source>
</reference>
<dbReference type="InterPro" id="IPR013087">
    <property type="entry name" value="Znf_C2H2_type"/>
</dbReference>
<evidence type="ECO:0000256" key="2">
    <source>
        <dbReference type="ARBA" id="ARBA00006991"/>
    </source>
</evidence>
<evidence type="ECO:0000256" key="6">
    <source>
        <dbReference type="ARBA" id="ARBA00022833"/>
    </source>
</evidence>
<feature type="domain" description="C2H2-type" evidence="14">
    <location>
        <begin position="490"/>
        <end position="520"/>
    </location>
</feature>
<feature type="compositionally biased region" description="Polar residues" evidence="13">
    <location>
        <begin position="209"/>
        <end position="234"/>
    </location>
</feature>
<feature type="domain" description="C2H2-type" evidence="14">
    <location>
        <begin position="317"/>
        <end position="345"/>
    </location>
</feature>
<keyword evidence="8" id="KW-0238">DNA-binding</keyword>
<feature type="domain" description="C2H2-type" evidence="14">
    <location>
        <begin position="408"/>
        <end position="435"/>
    </location>
</feature>
<evidence type="ECO:0000259" key="14">
    <source>
        <dbReference type="PROSITE" id="PS50157"/>
    </source>
</evidence>
<evidence type="ECO:0000256" key="7">
    <source>
        <dbReference type="ARBA" id="ARBA00023015"/>
    </source>
</evidence>
<feature type="compositionally biased region" description="Acidic residues" evidence="13">
    <location>
        <begin position="149"/>
        <end position="165"/>
    </location>
</feature>
<keyword evidence="12" id="KW-0175">Coiled coil</keyword>
<dbReference type="GO" id="GO:0003677">
    <property type="term" value="F:DNA binding"/>
    <property type="evidence" value="ECO:0007669"/>
    <property type="project" value="UniProtKB-KW"/>
</dbReference>
<keyword evidence="9" id="KW-0804">Transcription</keyword>
<feature type="coiled-coil region" evidence="12">
    <location>
        <begin position="69"/>
        <end position="96"/>
    </location>
</feature>
<feature type="region of interest" description="Disordered" evidence="13">
    <location>
        <begin position="141"/>
        <end position="246"/>
    </location>
</feature>
<dbReference type="FunFam" id="3.30.160.60:FF:001156">
    <property type="entry name" value="Zinc finger protein 407"/>
    <property type="match status" value="1"/>
</dbReference>
<dbReference type="InterPro" id="IPR036236">
    <property type="entry name" value="Znf_C2H2_sf"/>
</dbReference>
<evidence type="ECO:0000256" key="3">
    <source>
        <dbReference type="ARBA" id="ARBA00022723"/>
    </source>
</evidence>
<evidence type="ECO:0000256" key="12">
    <source>
        <dbReference type="SAM" id="Coils"/>
    </source>
</evidence>
<evidence type="ECO:0000256" key="10">
    <source>
        <dbReference type="ARBA" id="ARBA00023242"/>
    </source>
</evidence>
<dbReference type="EMBL" id="LNIX01000001">
    <property type="protein sequence ID" value="OXA63306.1"/>
    <property type="molecule type" value="Genomic_DNA"/>
</dbReference>
<feature type="domain" description="C2H2-type" evidence="14">
    <location>
        <begin position="522"/>
        <end position="549"/>
    </location>
</feature>
<gene>
    <name evidence="15" type="ORF">Fcan01_00699</name>
</gene>
<accession>A0A226F2Z3</accession>
<dbReference type="OrthoDB" id="3565419at2759"/>
<keyword evidence="16" id="KW-1185">Reference proteome</keyword>
<feature type="region of interest" description="Disordered" evidence="13">
    <location>
        <begin position="715"/>
        <end position="739"/>
    </location>
</feature>